<accession>A0A100XE71</accession>
<dbReference type="OrthoDB" id="8225825at2"/>
<name>A0A100XE71_MYCTH</name>
<dbReference type="GO" id="GO:0005886">
    <property type="term" value="C:plasma membrane"/>
    <property type="evidence" value="ECO:0007669"/>
    <property type="project" value="TreeGrafter"/>
</dbReference>
<dbReference type="InterPro" id="IPR012349">
    <property type="entry name" value="Split_barrel_FMN-bd"/>
</dbReference>
<comment type="catalytic activity">
    <reaction evidence="2">
        <text>oxidized coenzyme F420-(gamma-L-Glu)(n) + a quinol + H(+) = reduced coenzyme F420-(gamma-L-Glu)(n) + a quinone</text>
        <dbReference type="Rhea" id="RHEA:39663"/>
        <dbReference type="Rhea" id="RHEA-COMP:12939"/>
        <dbReference type="Rhea" id="RHEA-COMP:14378"/>
        <dbReference type="ChEBI" id="CHEBI:15378"/>
        <dbReference type="ChEBI" id="CHEBI:24646"/>
        <dbReference type="ChEBI" id="CHEBI:132124"/>
        <dbReference type="ChEBI" id="CHEBI:133980"/>
        <dbReference type="ChEBI" id="CHEBI:139511"/>
    </reaction>
</comment>
<reference evidence="3 4" key="1">
    <citation type="journal article" date="2016" name="Genome Announc.">
        <title>Draft Genome Sequences of Five Rapidly Growing Mycobacterium Species, M. thermoresistibile, M. fortuitum subsp. acetamidolyticum, M. canariasense, M. brisbanense, and M. novocastrense.</title>
        <authorList>
            <person name="Katahira K."/>
            <person name="Ogura Y."/>
            <person name="Gotoh Y."/>
            <person name="Hayashi T."/>
        </authorList>
    </citation>
    <scope>NUCLEOTIDE SEQUENCE [LARGE SCALE GENOMIC DNA]</scope>
    <source>
        <strain evidence="3 4">JCM6362</strain>
    </source>
</reference>
<dbReference type="Proteomes" id="UP000069654">
    <property type="component" value="Unassembled WGS sequence"/>
</dbReference>
<reference evidence="4" key="2">
    <citation type="submission" date="2016-02" db="EMBL/GenBank/DDBJ databases">
        <title>Draft genome sequence of five rapidly growing Mycobacterium species.</title>
        <authorList>
            <person name="Katahira K."/>
            <person name="Gotou Y."/>
            <person name="Iida K."/>
            <person name="Ogura Y."/>
            <person name="Hayashi T."/>
        </authorList>
    </citation>
    <scope>NUCLEOTIDE SEQUENCE [LARGE SCALE GENOMIC DNA]</scope>
    <source>
        <strain evidence="4">JCM6362</strain>
    </source>
</reference>
<protein>
    <submittedName>
        <fullName evidence="3">AclJ protein</fullName>
    </submittedName>
</protein>
<evidence type="ECO:0000313" key="3">
    <source>
        <dbReference type="EMBL" id="GAT14986.1"/>
    </source>
</evidence>
<dbReference type="NCBIfam" id="TIGR00026">
    <property type="entry name" value="hi_GC_TIGR00026"/>
    <property type="match status" value="1"/>
</dbReference>
<organism evidence="3 4">
    <name type="scientific">Mycolicibacterium thermoresistibile</name>
    <name type="common">Mycobacterium thermoresistibile</name>
    <dbReference type="NCBI Taxonomy" id="1797"/>
    <lineage>
        <taxon>Bacteria</taxon>
        <taxon>Bacillati</taxon>
        <taxon>Actinomycetota</taxon>
        <taxon>Actinomycetes</taxon>
        <taxon>Mycobacteriales</taxon>
        <taxon>Mycobacteriaceae</taxon>
        <taxon>Mycolicibacterium</taxon>
    </lineage>
</organism>
<dbReference type="GO" id="GO:0070967">
    <property type="term" value="F:coenzyme F420 binding"/>
    <property type="evidence" value="ECO:0007669"/>
    <property type="project" value="TreeGrafter"/>
</dbReference>
<dbReference type="Gene3D" id="2.30.110.10">
    <property type="entry name" value="Electron Transport, Fmn-binding Protein, Chain A"/>
    <property type="match status" value="1"/>
</dbReference>
<comment type="similarity">
    <text evidence="1">Belongs to the F420H(2)-dependent quinone reductase family.</text>
</comment>
<evidence type="ECO:0000256" key="2">
    <source>
        <dbReference type="ARBA" id="ARBA00049106"/>
    </source>
</evidence>
<dbReference type="InterPro" id="IPR004378">
    <property type="entry name" value="F420H2_quin_Rdtase"/>
</dbReference>
<dbReference type="GO" id="GO:0016491">
    <property type="term" value="F:oxidoreductase activity"/>
    <property type="evidence" value="ECO:0007669"/>
    <property type="project" value="InterPro"/>
</dbReference>
<evidence type="ECO:0000256" key="1">
    <source>
        <dbReference type="ARBA" id="ARBA00008710"/>
    </source>
</evidence>
<gene>
    <name evidence="3" type="ORF">RMCT_1956</name>
</gene>
<dbReference type="STRING" id="1797.RMCT_1956"/>
<comment type="caution">
    <text evidence="3">The sequence shown here is derived from an EMBL/GenBank/DDBJ whole genome shotgun (WGS) entry which is preliminary data.</text>
</comment>
<dbReference type="SUPFAM" id="SSF50475">
    <property type="entry name" value="FMN-binding split barrel"/>
    <property type="match status" value="1"/>
</dbReference>
<dbReference type="EMBL" id="BCTB01000009">
    <property type="protein sequence ID" value="GAT14986.1"/>
    <property type="molecule type" value="Genomic_DNA"/>
</dbReference>
<sequence>MAKSPPPNLNSPWADVFIKWMARLNTWAYRASGGRLGGTMFRAPVALLTTTGRKTGQPRVSPLLYLRDGERIIVAASRGGSDKNPMWYLNLKANPEVSVQIRREVLELTARDATEAERARYWPQLVAMYPTFEDYQRWTDRVIPLVVCEPRSAANQEP</sequence>
<dbReference type="AlphaFoldDB" id="A0A100XE71"/>
<evidence type="ECO:0000313" key="4">
    <source>
        <dbReference type="Proteomes" id="UP000069654"/>
    </source>
</evidence>
<dbReference type="PANTHER" id="PTHR39428">
    <property type="entry name" value="F420H(2)-DEPENDENT QUINONE REDUCTASE RV1261C"/>
    <property type="match status" value="1"/>
</dbReference>
<dbReference type="PANTHER" id="PTHR39428:SF3">
    <property type="entry name" value="DEAZAFLAVIN-DEPENDENT NITROREDUCTASE"/>
    <property type="match status" value="1"/>
</dbReference>
<proteinExistence type="inferred from homology"/>
<dbReference type="Pfam" id="PF04075">
    <property type="entry name" value="F420H2_quin_red"/>
    <property type="match status" value="1"/>
</dbReference>
<dbReference type="OMA" id="EYWPKLD"/>
<dbReference type="RefSeq" id="WP_003926356.1">
    <property type="nucleotide sequence ID" value="NZ_BCTB01000009.1"/>
</dbReference>